<evidence type="ECO:0000256" key="1">
    <source>
        <dbReference type="SAM" id="Phobius"/>
    </source>
</evidence>
<keyword evidence="1" id="KW-1133">Transmembrane helix</keyword>
<sequence>MSAQKLEWDAYDEPPKHNSPDWYWAVSIIALSIVVTAVVLNNVLFAVLIVLSTVVLFLRTLQKPQLIHYELTNRGLWINRSFQPFTAFESFFVEESKPKLLLKPKGLITPLSVVPLASVDPQTVREFLQELLPEEETHEPLSKQIMEYLGF</sequence>
<feature type="transmembrane region" description="Helical" evidence="1">
    <location>
        <begin position="24"/>
        <end position="57"/>
    </location>
</feature>
<protein>
    <recommendedName>
        <fullName evidence="4">DUF5673 domain-containing protein</fullName>
    </recommendedName>
</protein>
<dbReference type="AlphaFoldDB" id="A0A1G2MJZ3"/>
<evidence type="ECO:0000313" key="3">
    <source>
        <dbReference type="Proteomes" id="UP000176493"/>
    </source>
</evidence>
<reference evidence="2 3" key="1">
    <citation type="journal article" date="2016" name="Nat. Commun.">
        <title>Thousands of microbial genomes shed light on interconnected biogeochemical processes in an aquifer system.</title>
        <authorList>
            <person name="Anantharaman K."/>
            <person name="Brown C.T."/>
            <person name="Hug L.A."/>
            <person name="Sharon I."/>
            <person name="Castelle C.J."/>
            <person name="Probst A.J."/>
            <person name="Thomas B.C."/>
            <person name="Singh A."/>
            <person name="Wilkins M.J."/>
            <person name="Karaoz U."/>
            <person name="Brodie E.L."/>
            <person name="Williams K.H."/>
            <person name="Hubbard S.S."/>
            <person name="Banfield J.F."/>
        </authorList>
    </citation>
    <scope>NUCLEOTIDE SEQUENCE [LARGE SCALE GENOMIC DNA]</scope>
</reference>
<evidence type="ECO:0008006" key="4">
    <source>
        <dbReference type="Google" id="ProtNLM"/>
    </source>
</evidence>
<accession>A0A1G2MJZ3</accession>
<comment type="caution">
    <text evidence="2">The sequence shown here is derived from an EMBL/GenBank/DDBJ whole genome shotgun (WGS) entry which is preliminary data.</text>
</comment>
<dbReference type="Proteomes" id="UP000176493">
    <property type="component" value="Unassembled WGS sequence"/>
</dbReference>
<keyword evidence="1" id="KW-0472">Membrane</keyword>
<organism evidence="2 3">
    <name type="scientific">Candidatus Taylorbacteria bacterium RIFCSPHIGHO2_02_49_25</name>
    <dbReference type="NCBI Taxonomy" id="1802305"/>
    <lineage>
        <taxon>Bacteria</taxon>
        <taxon>Candidatus Tayloriibacteriota</taxon>
    </lineage>
</organism>
<dbReference type="EMBL" id="MHRJ01000009">
    <property type="protein sequence ID" value="OHA23341.1"/>
    <property type="molecule type" value="Genomic_DNA"/>
</dbReference>
<gene>
    <name evidence="2" type="ORF">A2W52_04030</name>
</gene>
<evidence type="ECO:0000313" key="2">
    <source>
        <dbReference type="EMBL" id="OHA23341.1"/>
    </source>
</evidence>
<keyword evidence="1" id="KW-0812">Transmembrane</keyword>
<name>A0A1G2MJZ3_9BACT</name>
<proteinExistence type="predicted"/>